<comment type="caution">
    <text evidence="2">The sequence shown here is derived from an EMBL/GenBank/DDBJ whole genome shotgun (WGS) entry which is preliminary data.</text>
</comment>
<reference evidence="2 3" key="1">
    <citation type="submission" date="2019-03" db="EMBL/GenBank/DDBJ databases">
        <title>First draft genome of Liparis tanakae, snailfish: a comprehensive survey of snailfish specific genes.</title>
        <authorList>
            <person name="Kim W."/>
            <person name="Song I."/>
            <person name="Jeong J.-H."/>
            <person name="Kim D."/>
            <person name="Kim S."/>
            <person name="Ryu S."/>
            <person name="Song J.Y."/>
            <person name="Lee S.K."/>
        </authorList>
    </citation>
    <scope>NUCLEOTIDE SEQUENCE [LARGE SCALE GENOMIC DNA]</scope>
    <source>
        <tissue evidence="2">Muscle</tissue>
    </source>
</reference>
<organism evidence="2 3">
    <name type="scientific">Liparis tanakae</name>
    <name type="common">Tanaka's snailfish</name>
    <dbReference type="NCBI Taxonomy" id="230148"/>
    <lineage>
        <taxon>Eukaryota</taxon>
        <taxon>Metazoa</taxon>
        <taxon>Chordata</taxon>
        <taxon>Craniata</taxon>
        <taxon>Vertebrata</taxon>
        <taxon>Euteleostomi</taxon>
        <taxon>Actinopterygii</taxon>
        <taxon>Neopterygii</taxon>
        <taxon>Teleostei</taxon>
        <taxon>Neoteleostei</taxon>
        <taxon>Acanthomorphata</taxon>
        <taxon>Eupercaria</taxon>
        <taxon>Perciformes</taxon>
        <taxon>Cottioidei</taxon>
        <taxon>Cottales</taxon>
        <taxon>Liparidae</taxon>
        <taxon>Liparis</taxon>
    </lineage>
</organism>
<protein>
    <submittedName>
        <fullName evidence="2">Uncharacterized protein</fullName>
    </submittedName>
</protein>
<dbReference type="Proteomes" id="UP000314294">
    <property type="component" value="Unassembled WGS sequence"/>
</dbReference>
<evidence type="ECO:0000256" key="1">
    <source>
        <dbReference type="SAM" id="MobiDB-lite"/>
    </source>
</evidence>
<sequence length="62" mass="6662">MSDAPEALVASQKVEGMERPFIWSHLKGGNAHSTKSGPAARLNRNRPPPHQNPPNPACAAEH</sequence>
<evidence type="ECO:0000313" key="2">
    <source>
        <dbReference type="EMBL" id="TNN72435.1"/>
    </source>
</evidence>
<dbReference type="AlphaFoldDB" id="A0A4Z2I4Q5"/>
<feature type="compositionally biased region" description="Pro residues" evidence="1">
    <location>
        <begin position="46"/>
        <end position="56"/>
    </location>
</feature>
<evidence type="ECO:0000313" key="3">
    <source>
        <dbReference type="Proteomes" id="UP000314294"/>
    </source>
</evidence>
<accession>A0A4Z2I4Q5</accession>
<proteinExistence type="predicted"/>
<dbReference type="EMBL" id="SRLO01000137">
    <property type="protein sequence ID" value="TNN72435.1"/>
    <property type="molecule type" value="Genomic_DNA"/>
</dbReference>
<feature type="region of interest" description="Disordered" evidence="1">
    <location>
        <begin position="25"/>
        <end position="62"/>
    </location>
</feature>
<gene>
    <name evidence="2" type="ORF">EYF80_017361</name>
</gene>
<name>A0A4Z2I4Q5_9TELE</name>
<keyword evidence="3" id="KW-1185">Reference proteome</keyword>